<comment type="subcellular location">
    <subcellularLocation>
        <location evidence="1">Cytoplasm</location>
    </subcellularLocation>
</comment>
<feature type="domain" description="VWFC" evidence="6">
    <location>
        <begin position="540"/>
        <end position="606"/>
    </location>
</feature>
<dbReference type="Pfam" id="PF19548">
    <property type="entry name" value="CHRDL_1_2_C"/>
    <property type="match status" value="1"/>
</dbReference>
<keyword evidence="8" id="KW-1185">Reference proteome</keyword>
<dbReference type="Gene3D" id="3.80.10.10">
    <property type="entry name" value="Ribonuclease Inhibitor"/>
    <property type="match status" value="3"/>
</dbReference>
<accession>A0A8J4WRB7</accession>
<feature type="region of interest" description="Disordered" evidence="5">
    <location>
        <begin position="358"/>
        <end position="386"/>
    </location>
</feature>
<evidence type="ECO:0000313" key="7">
    <source>
        <dbReference type="EMBL" id="KAF5889844.1"/>
    </source>
</evidence>
<evidence type="ECO:0000256" key="1">
    <source>
        <dbReference type="ARBA" id="ARBA00004496"/>
    </source>
</evidence>
<dbReference type="OrthoDB" id="8173378at2759"/>
<evidence type="ECO:0000313" key="8">
    <source>
        <dbReference type="Proteomes" id="UP000727407"/>
    </source>
</evidence>
<proteinExistence type="predicted"/>
<dbReference type="PANTHER" id="PTHR22710">
    <property type="entry name" value="X-RAY RADIATION RESISTANCE ASSOCIATED PROTEIN 1 XRRA1"/>
    <property type="match status" value="1"/>
</dbReference>
<feature type="non-terminal residue" evidence="7">
    <location>
        <position position="862"/>
    </location>
</feature>
<dbReference type="SMART" id="SM00369">
    <property type="entry name" value="LRR_TYP"/>
    <property type="match status" value="5"/>
</dbReference>
<evidence type="ECO:0000256" key="5">
    <source>
        <dbReference type="SAM" id="MobiDB-lite"/>
    </source>
</evidence>
<dbReference type="Pfam" id="PF00093">
    <property type="entry name" value="VWC"/>
    <property type="match status" value="1"/>
</dbReference>
<dbReference type="GO" id="GO:0005737">
    <property type="term" value="C:cytoplasm"/>
    <property type="evidence" value="ECO:0007669"/>
    <property type="project" value="UniProtKB-SubCell"/>
</dbReference>
<dbReference type="SUPFAM" id="SSF57603">
    <property type="entry name" value="FnI-like domain"/>
    <property type="match status" value="2"/>
</dbReference>
<feature type="region of interest" description="Disordered" evidence="5">
    <location>
        <begin position="843"/>
        <end position="862"/>
    </location>
</feature>
<dbReference type="InterPro" id="IPR045716">
    <property type="entry name" value="CHRDL_1/2_C"/>
</dbReference>
<dbReference type="Gene3D" id="2.10.70.10">
    <property type="entry name" value="Complement Module, domain 1"/>
    <property type="match status" value="2"/>
</dbReference>
<dbReference type="PROSITE" id="PS51450">
    <property type="entry name" value="LRR"/>
    <property type="match status" value="1"/>
</dbReference>
<dbReference type="PROSITE" id="PS01208">
    <property type="entry name" value="VWFC_1"/>
    <property type="match status" value="2"/>
</dbReference>
<organism evidence="7 8">
    <name type="scientific">Clarias magur</name>
    <name type="common">Asian catfish</name>
    <name type="synonym">Macropteronotus magur</name>
    <dbReference type="NCBI Taxonomy" id="1594786"/>
    <lineage>
        <taxon>Eukaryota</taxon>
        <taxon>Metazoa</taxon>
        <taxon>Chordata</taxon>
        <taxon>Craniata</taxon>
        <taxon>Vertebrata</taxon>
        <taxon>Euteleostomi</taxon>
        <taxon>Actinopterygii</taxon>
        <taxon>Neopterygii</taxon>
        <taxon>Teleostei</taxon>
        <taxon>Ostariophysi</taxon>
        <taxon>Siluriformes</taxon>
        <taxon>Clariidae</taxon>
        <taxon>Clarias</taxon>
    </lineage>
</organism>
<feature type="compositionally biased region" description="Polar residues" evidence="5">
    <location>
        <begin position="358"/>
        <end position="375"/>
    </location>
</feature>
<name>A0A8J4WRB7_CLAMG</name>
<keyword evidence="4" id="KW-0677">Repeat</keyword>
<gene>
    <name evidence="7" type="primary">xrra1</name>
    <name evidence="7" type="ORF">DAT39_020456</name>
</gene>
<dbReference type="InterPro" id="IPR032675">
    <property type="entry name" value="LRR_dom_sf"/>
</dbReference>
<dbReference type="SUPFAM" id="SSF52058">
    <property type="entry name" value="L domain-like"/>
    <property type="match status" value="1"/>
</dbReference>
<dbReference type="Proteomes" id="UP000727407">
    <property type="component" value="Unassembled WGS sequence"/>
</dbReference>
<keyword evidence="2" id="KW-0963">Cytoplasm</keyword>
<dbReference type="GO" id="GO:0005634">
    <property type="term" value="C:nucleus"/>
    <property type="evidence" value="ECO:0007669"/>
    <property type="project" value="TreeGrafter"/>
</dbReference>
<protein>
    <submittedName>
        <fullName evidence="7">Chordin-like protein 2</fullName>
    </submittedName>
</protein>
<keyword evidence="3" id="KW-0433">Leucine-rich repeat</keyword>
<evidence type="ECO:0000256" key="4">
    <source>
        <dbReference type="ARBA" id="ARBA00022737"/>
    </source>
</evidence>
<dbReference type="InterPro" id="IPR001611">
    <property type="entry name" value="Leu-rich_rpt"/>
</dbReference>
<comment type="caution">
    <text evidence="7">The sequence shown here is derived from an EMBL/GenBank/DDBJ whole genome shotgun (WGS) entry which is preliminary data.</text>
</comment>
<sequence length="862" mass="96916">MLEQSTTKSSGNTLNGEILMALHCVDRPSDLCSVDISERKLESVTLEGLEEFDSVAYINASDNYLTLEAFSRFPALRELELSLNGLTIVQINAVDFPTLQVLDLSYNNLSSDGVLAIGLLPRLKVLHLTGNDLQTLPTDMAGFNTPHGHSAPGTSVLFQSLEVLMLDDNKLSSCVFRSLSNLKRLQHLNLEGNYISEVPYLQLMPPLQMPGYTHSQGNQQKHLNIQSNMESPQLDDKEHFCPPLPELRYLNLAKNKIFEEEGLLAVALFPSLSDLIIYSNPLTTQKSGDPPILTWFLQDRLGIKIRRKKSVDLVKPHFLLPINPKRKIPSVDRVSKQKNRHHPLDFKSTSDTLLHSSNTAEITKENVVTGSNVSQPLEKENSKTESETLQAEDLFFVTEVNGLCGLSYQVRTEQTASVTHNERTDAKQYSDKLLGYEALLDDNLEIDMPKPVGIQQTVRALEYTLRNLLVYRDSKANLDRPQKPYKEQSKRTGNLLHVKQPKMKGEKVKELLTEIKERKTISEVSLDEQRSPAGLRAPVKTCRYNGTTYQMGETFTNHDLFPSRQSNQCVMCTCSGGNIFCALKTCQPITCSSPVSVPDTCCFVCKEGPPGISYDNEGQQLNRGVRHSVDQCSGEQVKNRATRVTPAVLRGSPRGLNLQTLHLKGAADTTVKILLQRKHQRACTYSGKTYSHGDVWHPVLGKVLECILCTCRDGFQECRRLTCPNQYPCKHPMKIDGKCCKICPESKNENNRTDCYLGQDSNSLLVYKVESSSTAHTEETVRKIAIERQGAAEVEVQVWKTVDGALHLMETGDVQKKDLMEHPENYILLTTLDEDAWRKFKEEEDKDKDFSRNRTCEDGIKE</sequence>
<dbReference type="AlphaFoldDB" id="A0A8J4WRB7"/>
<dbReference type="PANTHER" id="PTHR22710:SF2">
    <property type="entry name" value="X-RAY RADIATION RESISTANCE-ASSOCIATED PROTEIN 1"/>
    <property type="match status" value="1"/>
</dbReference>
<dbReference type="SMART" id="SM00214">
    <property type="entry name" value="VWC"/>
    <property type="match status" value="2"/>
</dbReference>
<dbReference type="Pfam" id="PF23334">
    <property type="entry name" value="VWC2L_2nd"/>
    <property type="match status" value="1"/>
</dbReference>
<evidence type="ECO:0000259" key="6">
    <source>
        <dbReference type="PROSITE" id="PS50184"/>
    </source>
</evidence>
<reference evidence="7" key="1">
    <citation type="submission" date="2020-07" db="EMBL/GenBank/DDBJ databases">
        <title>Clarias magur genome sequencing, assembly and annotation.</title>
        <authorList>
            <person name="Kushwaha B."/>
            <person name="Kumar R."/>
            <person name="Das P."/>
            <person name="Joshi C.G."/>
            <person name="Kumar D."/>
            <person name="Nagpure N.S."/>
            <person name="Pandey M."/>
            <person name="Agarwal S."/>
            <person name="Srivastava S."/>
            <person name="Singh M."/>
            <person name="Sahoo L."/>
            <person name="Jayasankar P."/>
            <person name="Meher P.K."/>
            <person name="Koringa P.G."/>
            <person name="Iquebal M.A."/>
            <person name="Das S.P."/>
            <person name="Bit A."/>
            <person name="Patnaik S."/>
            <person name="Patel N."/>
            <person name="Shah T.M."/>
            <person name="Hinsu A."/>
            <person name="Jena J.K."/>
        </authorList>
    </citation>
    <scope>NUCLEOTIDE SEQUENCE</scope>
    <source>
        <strain evidence="7">CIFAMagur01</strain>
        <tissue evidence="7">Testis</tissue>
    </source>
</reference>
<dbReference type="InterPro" id="IPR003591">
    <property type="entry name" value="Leu-rich_rpt_typical-subtyp"/>
</dbReference>
<evidence type="ECO:0000256" key="2">
    <source>
        <dbReference type="ARBA" id="ARBA00022490"/>
    </source>
</evidence>
<dbReference type="EMBL" id="QNUK01000762">
    <property type="protein sequence ID" value="KAF5889844.1"/>
    <property type="molecule type" value="Genomic_DNA"/>
</dbReference>
<dbReference type="InterPro" id="IPR001007">
    <property type="entry name" value="VWF_dom"/>
</dbReference>
<feature type="compositionally biased region" description="Basic and acidic residues" evidence="5">
    <location>
        <begin position="377"/>
        <end position="386"/>
    </location>
</feature>
<feature type="domain" description="VWFC" evidence="6">
    <location>
        <begin position="681"/>
        <end position="744"/>
    </location>
</feature>
<evidence type="ECO:0000256" key="3">
    <source>
        <dbReference type="ARBA" id="ARBA00022614"/>
    </source>
</evidence>
<dbReference type="PROSITE" id="PS50184">
    <property type="entry name" value="VWFC_2"/>
    <property type="match status" value="2"/>
</dbReference>
<dbReference type="Pfam" id="PF13516">
    <property type="entry name" value="LRR_6"/>
    <property type="match status" value="1"/>
</dbReference>